<gene>
    <name evidence="2" type="ORF">COT89_02215</name>
</gene>
<protein>
    <recommendedName>
        <fullName evidence="4">DUF3553 domain-containing protein</fullName>
    </recommendedName>
</protein>
<evidence type="ECO:0000313" key="2">
    <source>
        <dbReference type="EMBL" id="PIR97863.1"/>
    </source>
</evidence>
<organism evidence="2 3">
    <name type="scientific">Candidatus Colwellbacteria bacterium CG10_big_fil_rev_8_21_14_0_10_42_22</name>
    <dbReference type="NCBI Taxonomy" id="1974540"/>
    <lineage>
        <taxon>Bacteria</taxon>
        <taxon>Candidatus Colwelliibacteriota</taxon>
    </lineage>
</organism>
<feature type="compositionally biased region" description="Polar residues" evidence="1">
    <location>
        <begin position="16"/>
        <end position="26"/>
    </location>
</feature>
<feature type="region of interest" description="Disordered" evidence="1">
    <location>
        <begin position="1"/>
        <end position="26"/>
    </location>
</feature>
<evidence type="ECO:0000313" key="3">
    <source>
        <dbReference type="Proteomes" id="UP000231466"/>
    </source>
</evidence>
<dbReference type="AlphaFoldDB" id="A0A2H0VFM0"/>
<proteinExistence type="predicted"/>
<sequence length="78" mass="8837">MSSVVDYKSWEDQGSLPASQIQSGDSISGPYGKIVEYTECIPGGIPKIRITFEDGTQQLVDKGLMFHVWRQPYRRGDW</sequence>
<name>A0A2H0VFM0_9BACT</name>
<comment type="caution">
    <text evidence="2">The sequence shown here is derived from an EMBL/GenBank/DDBJ whole genome shotgun (WGS) entry which is preliminary data.</text>
</comment>
<dbReference type="Proteomes" id="UP000231466">
    <property type="component" value="Unassembled WGS sequence"/>
</dbReference>
<dbReference type="EMBL" id="PFAH01000008">
    <property type="protein sequence ID" value="PIR97863.1"/>
    <property type="molecule type" value="Genomic_DNA"/>
</dbReference>
<reference evidence="3" key="1">
    <citation type="submission" date="2017-09" db="EMBL/GenBank/DDBJ databases">
        <title>Depth-based differentiation of microbial function through sediment-hosted aquifers and enrichment of novel symbionts in the deep terrestrial subsurface.</title>
        <authorList>
            <person name="Probst A.J."/>
            <person name="Ladd B."/>
            <person name="Jarett J.K."/>
            <person name="Geller-Mcgrath D.E."/>
            <person name="Sieber C.M.K."/>
            <person name="Emerson J.B."/>
            <person name="Anantharaman K."/>
            <person name="Thomas B.C."/>
            <person name="Malmstrom R."/>
            <person name="Stieglmeier M."/>
            <person name="Klingl A."/>
            <person name="Woyke T."/>
            <person name="Ryan C.M."/>
            <person name="Banfield J.F."/>
        </authorList>
    </citation>
    <scope>NUCLEOTIDE SEQUENCE [LARGE SCALE GENOMIC DNA]</scope>
</reference>
<evidence type="ECO:0008006" key="4">
    <source>
        <dbReference type="Google" id="ProtNLM"/>
    </source>
</evidence>
<accession>A0A2H0VFM0</accession>
<evidence type="ECO:0000256" key="1">
    <source>
        <dbReference type="SAM" id="MobiDB-lite"/>
    </source>
</evidence>